<keyword evidence="3 5" id="KW-1133">Transmembrane helix</keyword>
<protein>
    <submittedName>
        <fullName evidence="7">cAMP receptor</fullName>
    </submittedName>
</protein>
<evidence type="ECO:0000256" key="2">
    <source>
        <dbReference type="ARBA" id="ARBA00022692"/>
    </source>
</evidence>
<proteinExistence type="predicted"/>
<feature type="transmembrane region" description="Helical" evidence="5">
    <location>
        <begin position="193"/>
        <end position="212"/>
    </location>
</feature>
<keyword evidence="8" id="KW-1185">Reference proteome</keyword>
<dbReference type="PANTHER" id="PTHR23112:SF0">
    <property type="entry name" value="TRANSMEMBRANE PROTEIN 116"/>
    <property type="match status" value="1"/>
</dbReference>
<comment type="caution">
    <text evidence="7">The sequence shown here is derived from an EMBL/GenBank/DDBJ whole genome shotgun (WGS) entry which is preliminary data.</text>
</comment>
<feature type="transmembrane region" description="Helical" evidence="5">
    <location>
        <begin position="30"/>
        <end position="54"/>
    </location>
</feature>
<gene>
    <name evidence="7" type="ORF">AKO1_011392</name>
</gene>
<evidence type="ECO:0000259" key="6">
    <source>
        <dbReference type="PROSITE" id="PS50261"/>
    </source>
</evidence>
<evidence type="ECO:0000313" key="7">
    <source>
        <dbReference type="EMBL" id="KAL0481923.1"/>
    </source>
</evidence>
<dbReference type="InterPro" id="IPR017981">
    <property type="entry name" value="GPCR_2-like_7TM"/>
</dbReference>
<feature type="transmembrane region" description="Helical" evidence="5">
    <location>
        <begin position="70"/>
        <end position="90"/>
    </location>
</feature>
<dbReference type="Pfam" id="PF05462">
    <property type="entry name" value="Dicty_CAR"/>
    <property type="match status" value="1"/>
</dbReference>
<organism evidence="7 8">
    <name type="scientific">Acrasis kona</name>
    <dbReference type="NCBI Taxonomy" id="1008807"/>
    <lineage>
        <taxon>Eukaryota</taxon>
        <taxon>Discoba</taxon>
        <taxon>Heterolobosea</taxon>
        <taxon>Tetramitia</taxon>
        <taxon>Eutetramitia</taxon>
        <taxon>Acrasidae</taxon>
        <taxon>Acrasis</taxon>
    </lineage>
</organism>
<evidence type="ECO:0000256" key="4">
    <source>
        <dbReference type="ARBA" id="ARBA00023136"/>
    </source>
</evidence>
<dbReference type="GO" id="GO:0005886">
    <property type="term" value="C:plasma membrane"/>
    <property type="evidence" value="ECO:0007669"/>
    <property type="project" value="TreeGrafter"/>
</dbReference>
<evidence type="ECO:0000256" key="5">
    <source>
        <dbReference type="SAM" id="Phobius"/>
    </source>
</evidence>
<keyword evidence="7" id="KW-0675">Receptor</keyword>
<dbReference type="AlphaFoldDB" id="A0AAW2YWT8"/>
<dbReference type="Proteomes" id="UP001431209">
    <property type="component" value="Unassembled WGS sequence"/>
</dbReference>
<evidence type="ECO:0000313" key="8">
    <source>
        <dbReference type="Proteomes" id="UP001431209"/>
    </source>
</evidence>
<comment type="subcellular location">
    <subcellularLocation>
        <location evidence="1">Membrane</location>
        <topology evidence="1">Multi-pass membrane protein</topology>
    </subcellularLocation>
</comment>
<feature type="domain" description="G-protein coupled receptors family 2 profile 2" evidence="6">
    <location>
        <begin position="24"/>
        <end position="218"/>
    </location>
</feature>
<dbReference type="PANTHER" id="PTHR23112">
    <property type="entry name" value="G PROTEIN-COUPLED RECEPTOR 157-RELATED"/>
    <property type="match status" value="1"/>
</dbReference>
<name>A0AAW2YWT8_9EUKA</name>
<keyword evidence="4 5" id="KW-0472">Membrane</keyword>
<feature type="transmembrane region" description="Helical" evidence="5">
    <location>
        <begin position="110"/>
        <end position="132"/>
    </location>
</feature>
<evidence type="ECO:0000256" key="1">
    <source>
        <dbReference type="ARBA" id="ARBA00004141"/>
    </source>
</evidence>
<dbReference type="GO" id="GO:0004930">
    <property type="term" value="F:G protein-coupled receptor activity"/>
    <property type="evidence" value="ECO:0007669"/>
    <property type="project" value="TreeGrafter"/>
</dbReference>
<dbReference type="GO" id="GO:0007189">
    <property type="term" value="P:adenylate cyclase-activating G protein-coupled receptor signaling pathway"/>
    <property type="evidence" value="ECO:0007669"/>
    <property type="project" value="TreeGrafter"/>
</dbReference>
<dbReference type="GO" id="GO:0007166">
    <property type="term" value="P:cell surface receptor signaling pathway"/>
    <property type="evidence" value="ECO:0007669"/>
    <property type="project" value="InterPro"/>
</dbReference>
<keyword evidence="2 5" id="KW-0812">Transmembrane</keyword>
<dbReference type="PROSITE" id="PS50261">
    <property type="entry name" value="G_PROTEIN_RECEP_F2_4"/>
    <property type="match status" value="1"/>
</dbReference>
<dbReference type="EMBL" id="JAOPGA020000797">
    <property type="protein sequence ID" value="KAL0481923.1"/>
    <property type="molecule type" value="Genomic_DNA"/>
</dbReference>
<accession>A0AAW2YWT8</accession>
<sequence>METTSTIENITTNVSTQALILTPYSALPTVILISNIASLFGALYILIHIGIIYFKVPEKHRVFSKHHHTLSMYCVSCIITCSVLVIFSTLDTKNPENLRLCIAQGALQTLLNMFVNFWSTMFILNVLIQIILSWGSWGGEKVDAILVLIYHVVSWGTPVVLMTILLTRPGVIAYSGGWCWISKDYPELRFGLFYGWAIAGFLLQFLSLILIVKNESRS</sequence>
<feature type="transmembrane region" description="Helical" evidence="5">
    <location>
        <begin position="144"/>
        <end position="166"/>
    </location>
</feature>
<reference evidence="7 8" key="1">
    <citation type="submission" date="2024-03" db="EMBL/GenBank/DDBJ databases">
        <title>The Acrasis kona genome and developmental transcriptomes reveal deep origins of eukaryotic multicellular pathways.</title>
        <authorList>
            <person name="Sheikh S."/>
            <person name="Fu C.-J."/>
            <person name="Brown M.W."/>
            <person name="Baldauf S.L."/>
        </authorList>
    </citation>
    <scope>NUCLEOTIDE SEQUENCE [LARGE SCALE GENOMIC DNA]</scope>
    <source>
        <strain evidence="7 8">ATCC MYA-3509</strain>
    </source>
</reference>
<evidence type="ECO:0000256" key="3">
    <source>
        <dbReference type="ARBA" id="ARBA00022989"/>
    </source>
</evidence>
<dbReference type="Gene3D" id="1.20.1070.10">
    <property type="entry name" value="Rhodopsin 7-helix transmembrane proteins"/>
    <property type="match status" value="1"/>
</dbReference>